<evidence type="ECO:0000256" key="2">
    <source>
        <dbReference type="ARBA" id="ARBA00022737"/>
    </source>
</evidence>
<dbReference type="InterPro" id="IPR052110">
    <property type="entry name" value="MCFD2-like"/>
</dbReference>
<protein>
    <submittedName>
        <fullName evidence="5">Putative conserved protein with signal anchor</fullName>
    </submittedName>
</protein>
<dbReference type="Gene3D" id="1.10.238.10">
    <property type="entry name" value="EF-hand"/>
    <property type="match status" value="1"/>
</dbReference>
<evidence type="ECO:0000313" key="5">
    <source>
        <dbReference type="EMBL" id="MXU97297.1"/>
    </source>
</evidence>
<dbReference type="PANTHER" id="PTHR23104">
    <property type="entry name" value="MULTIPLE COAGULATION FACTOR DEFICIENCY PROTEIN 2 NEURAL STEM CELL DERIVED NEURONAL SURVIVAL PROTEIN"/>
    <property type="match status" value="1"/>
</dbReference>
<accession>A0A6B0V544</accession>
<dbReference type="PROSITE" id="PS00018">
    <property type="entry name" value="EF_HAND_1"/>
    <property type="match status" value="2"/>
</dbReference>
<feature type="transmembrane region" description="Helical" evidence="4">
    <location>
        <begin position="21"/>
        <end position="41"/>
    </location>
</feature>
<dbReference type="EMBL" id="GIFC01015214">
    <property type="protein sequence ID" value="MXU97297.1"/>
    <property type="molecule type" value="Transcribed_RNA"/>
</dbReference>
<dbReference type="InterPro" id="IPR011992">
    <property type="entry name" value="EF-hand-dom_pair"/>
</dbReference>
<dbReference type="SUPFAM" id="SSF47473">
    <property type="entry name" value="EF-hand"/>
    <property type="match status" value="1"/>
</dbReference>
<organism evidence="5">
    <name type="scientific">Ixodes ricinus</name>
    <name type="common">Common tick</name>
    <name type="synonym">Acarus ricinus</name>
    <dbReference type="NCBI Taxonomy" id="34613"/>
    <lineage>
        <taxon>Eukaryota</taxon>
        <taxon>Metazoa</taxon>
        <taxon>Ecdysozoa</taxon>
        <taxon>Arthropoda</taxon>
        <taxon>Chelicerata</taxon>
        <taxon>Arachnida</taxon>
        <taxon>Acari</taxon>
        <taxon>Parasitiformes</taxon>
        <taxon>Ixodida</taxon>
        <taxon>Ixodoidea</taxon>
        <taxon>Ixodidae</taxon>
        <taxon>Ixodinae</taxon>
        <taxon>Ixodes</taxon>
    </lineage>
</organism>
<keyword evidence="4" id="KW-0812">Transmembrane</keyword>
<proteinExistence type="predicted"/>
<keyword evidence="4" id="KW-0472">Membrane</keyword>
<keyword evidence="2" id="KW-0677">Repeat</keyword>
<evidence type="ECO:0000256" key="3">
    <source>
        <dbReference type="ARBA" id="ARBA00022837"/>
    </source>
</evidence>
<dbReference type="PANTHER" id="PTHR23104:SF17">
    <property type="entry name" value="EF-HAND DOMAIN-CONTAINING PROTEIN"/>
    <property type="match status" value="1"/>
</dbReference>
<keyword evidence="3" id="KW-0106">Calcium</keyword>
<keyword evidence="4" id="KW-1133">Transmembrane helix</keyword>
<dbReference type="AlphaFoldDB" id="A0A6B0V544"/>
<evidence type="ECO:0000256" key="4">
    <source>
        <dbReference type="SAM" id="Phobius"/>
    </source>
</evidence>
<name>A0A6B0V544_IXORI</name>
<reference evidence="5" key="1">
    <citation type="submission" date="2019-12" db="EMBL/GenBank/DDBJ databases">
        <title>An insight into the sialome of adult female Ixodes ricinus ticks feeding for 6 days.</title>
        <authorList>
            <person name="Perner J."/>
            <person name="Ribeiro J.M.C."/>
        </authorList>
    </citation>
    <scope>NUCLEOTIDE SEQUENCE</scope>
    <source>
        <strain evidence="5">Semi-engorged</strain>
        <tissue evidence="5">Salivary glands</tissue>
    </source>
</reference>
<sequence>MARDGEQSKAGKGRAQTNDKVSSGLAAIIIITGIGACATSATTLSVPTRRWLLAWCLSRIRYRVKATFSDTWLYFEALNFRRGLEVGCVSRVMSGSYCHRVFAASICVLVFGVSLTTAHDHQQQAAEPIPGDTKSENTEVANEIKKKWSAQDVVRDLEHIKQDLAKLIELEGAGAMSQQELAFYYLRMHDFDNNNLLDGHEIMAAMHHKHEARQGESGTVHAHRTLDELIEQADSALEDDMNHDGFLSYAEIRAAMNKRR</sequence>
<dbReference type="InterPro" id="IPR018247">
    <property type="entry name" value="EF_Hand_1_Ca_BS"/>
</dbReference>
<keyword evidence="1" id="KW-0732">Signal</keyword>
<evidence type="ECO:0000256" key="1">
    <source>
        <dbReference type="ARBA" id="ARBA00022729"/>
    </source>
</evidence>